<accession>A0A6L2NWD4</accession>
<proteinExistence type="predicted"/>
<protein>
    <submittedName>
        <fullName evidence="1">Reverse transcriptase domain-containing protein</fullName>
    </submittedName>
</protein>
<dbReference type="EMBL" id="BKCJ010010010">
    <property type="protein sequence ID" value="GEU89659.1"/>
    <property type="molecule type" value="Genomic_DNA"/>
</dbReference>
<keyword evidence="1" id="KW-0548">Nucleotidyltransferase</keyword>
<reference evidence="1" key="1">
    <citation type="journal article" date="2019" name="Sci. Rep.">
        <title>Draft genome of Tanacetum cinerariifolium, the natural source of mosquito coil.</title>
        <authorList>
            <person name="Yamashiro T."/>
            <person name="Shiraishi A."/>
            <person name="Satake H."/>
            <person name="Nakayama K."/>
        </authorList>
    </citation>
    <scope>NUCLEOTIDE SEQUENCE</scope>
</reference>
<dbReference type="AlphaFoldDB" id="A0A6L2NWD4"/>
<name>A0A6L2NWD4_TANCI</name>
<comment type="caution">
    <text evidence="1">The sequence shown here is derived from an EMBL/GenBank/DDBJ whole genome shotgun (WGS) entry which is preliminary data.</text>
</comment>
<keyword evidence="1" id="KW-0808">Transferase</keyword>
<organism evidence="1">
    <name type="scientific">Tanacetum cinerariifolium</name>
    <name type="common">Dalmatian daisy</name>
    <name type="synonym">Chrysanthemum cinerariifolium</name>
    <dbReference type="NCBI Taxonomy" id="118510"/>
    <lineage>
        <taxon>Eukaryota</taxon>
        <taxon>Viridiplantae</taxon>
        <taxon>Streptophyta</taxon>
        <taxon>Embryophyta</taxon>
        <taxon>Tracheophyta</taxon>
        <taxon>Spermatophyta</taxon>
        <taxon>Magnoliopsida</taxon>
        <taxon>eudicotyledons</taxon>
        <taxon>Gunneridae</taxon>
        <taxon>Pentapetalae</taxon>
        <taxon>asterids</taxon>
        <taxon>campanulids</taxon>
        <taxon>Asterales</taxon>
        <taxon>Asteraceae</taxon>
        <taxon>Asteroideae</taxon>
        <taxon>Anthemideae</taxon>
        <taxon>Anthemidinae</taxon>
        <taxon>Tanacetum</taxon>
    </lineage>
</organism>
<keyword evidence="1" id="KW-0695">RNA-directed DNA polymerase</keyword>
<feature type="non-terminal residue" evidence="1">
    <location>
        <position position="1"/>
    </location>
</feature>
<dbReference type="GO" id="GO:0003964">
    <property type="term" value="F:RNA-directed DNA polymerase activity"/>
    <property type="evidence" value="ECO:0007669"/>
    <property type="project" value="UniProtKB-KW"/>
</dbReference>
<evidence type="ECO:0000313" key="1">
    <source>
        <dbReference type="EMBL" id="GEU89659.1"/>
    </source>
</evidence>
<gene>
    <name evidence="1" type="ORF">Tci_061637</name>
</gene>
<sequence>DVVTTAKIIIEVVTAASDTITAASTTITAADVPIPAATIVAAPTLTAAHSRRRHGVVIRDLEKTTTTSTVIPSEAKSKDKGKGILKEDKAVKRYQALKRKPQNEAQARKNMMIYLRNVAGFKMDYFKGMTYDDIRQIFEEHFDSNVAFLQNTKEQMDEEDSKALKRLNEKATPLAHKVPIIDYEIYNEHNKPYFKIKRADGSHQLYLSFLNHYIHYNTVDFAGREEISTHKAAIWQLIDDRVAAALEAQAANMVNTDNTNRNPKPRENPASRKCTYKEFMSCQPFYFNGTEGVVGLIRWFERTELVFSRSNCTEDCKVKFATGTLTEDALSWWNYYAKPIGID</sequence>